<name>A0AA87ZS71_FICCA</name>
<dbReference type="Proteomes" id="UP001187192">
    <property type="component" value="Unassembled WGS sequence"/>
</dbReference>
<evidence type="ECO:0000259" key="2">
    <source>
        <dbReference type="Pfam" id="PF15805"/>
    </source>
</evidence>
<reference evidence="3" key="1">
    <citation type="submission" date="2023-07" db="EMBL/GenBank/DDBJ databases">
        <title>draft genome sequence of fig (Ficus carica).</title>
        <authorList>
            <person name="Takahashi T."/>
            <person name="Nishimura K."/>
        </authorList>
    </citation>
    <scope>NUCLEOTIDE SEQUENCE</scope>
</reference>
<sequence length="237" mass="26573">MASTPVSFAPKLPSSIPLSCSPGSRHRAAESRLKERELARQEEMNKRMALGDSIGGNSKSATYNKKFKSHDERTVIGQGRKAACETLGNRTPMRDSRNKMSDGDKFGASHGISRTSTDCQLNVVSSSFPAAEASDKEVVQCYMDYRERLERELKFTAAGWKRDCHGKWYKDPNVEFDSDEEDPNEYNLLSVRVKQQLGDKVAKVQISMRLSSSPCVFCQYGKIDDSSLLEILRVWSS</sequence>
<organism evidence="3 4">
    <name type="scientific">Ficus carica</name>
    <name type="common">Common fig</name>
    <dbReference type="NCBI Taxonomy" id="3494"/>
    <lineage>
        <taxon>Eukaryota</taxon>
        <taxon>Viridiplantae</taxon>
        <taxon>Streptophyta</taxon>
        <taxon>Embryophyta</taxon>
        <taxon>Tracheophyta</taxon>
        <taxon>Spermatophyta</taxon>
        <taxon>Magnoliopsida</taxon>
        <taxon>eudicotyledons</taxon>
        <taxon>Gunneridae</taxon>
        <taxon>Pentapetalae</taxon>
        <taxon>rosids</taxon>
        <taxon>fabids</taxon>
        <taxon>Rosales</taxon>
        <taxon>Moraceae</taxon>
        <taxon>Ficeae</taxon>
        <taxon>Ficus</taxon>
    </lineage>
</organism>
<evidence type="ECO:0000313" key="4">
    <source>
        <dbReference type="Proteomes" id="UP001187192"/>
    </source>
</evidence>
<dbReference type="GO" id="GO:0008380">
    <property type="term" value="P:RNA splicing"/>
    <property type="evidence" value="ECO:0007669"/>
    <property type="project" value="InterPro"/>
</dbReference>
<feature type="region of interest" description="Disordered" evidence="1">
    <location>
        <begin position="1"/>
        <end position="32"/>
    </location>
</feature>
<dbReference type="InterPro" id="IPR031625">
    <property type="entry name" value="SCNM1_acidic"/>
</dbReference>
<feature type="domain" description="Sodium channel modifier 1 acidic C-terminal" evidence="2">
    <location>
        <begin position="146"/>
        <end position="185"/>
    </location>
</feature>
<dbReference type="Gene3D" id="1.20.120.790">
    <property type="entry name" value="Heat shock protein 90, C-terminal domain"/>
    <property type="match status" value="1"/>
</dbReference>
<dbReference type="GO" id="GO:0005634">
    <property type="term" value="C:nucleus"/>
    <property type="evidence" value="ECO:0007669"/>
    <property type="project" value="TreeGrafter"/>
</dbReference>
<proteinExistence type="predicted"/>
<comment type="caution">
    <text evidence="3">The sequence shown here is derived from an EMBL/GenBank/DDBJ whole genome shotgun (WGS) entry which is preliminary data.</text>
</comment>
<evidence type="ECO:0000313" key="3">
    <source>
        <dbReference type="EMBL" id="GMN37560.1"/>
    </source>
</evidence>
<dbReference type="InterPro" id="IPR037196">
    <property type="entry name" value="HSP90_C"/>
</dbReference>
<protein>
    <recommendedName>
        <fullName evidence="2">Sodium channel modifier 1 acidic C-terminal domain-containing protein</fullName>
    </recommendedName>
</protein>
<dbReference type="EMBL" id="BTGU01000007">
    <property type="protein sequence ID" value="GMN37560.1"/>
    <property type="molecule type" value="Genomic_DNA"/>
</dbReference>
<dbReference type="AlphaFoldDB" id="A0AA87ZS71"/>
<dbReference type="PANTHER" id="PTHR32297:SF1">
    <property type="entry name" value="SODIUM CHANNEL MODIFIER 1"/>
    <property type="match status" value="1"/>
</dbReference>
<accession>A0AA87ZS71</accession>
<gene>
    <name evidence="3" type="ORF">TIFTF001_006913</name>
</gene>
<evidence type="ECO:0000256" key="1">
    <source>
        <dbReference type="SAM" id="MobiDB-lite"/>
    </source>
</evidence>
<dbReference type="Pfam" id="PF15805">
    <property type="entry name" value="SCNM1_acidic"/>
    <property type="match status" value="1"/>
</dbReference>
<keyword evidence="4" id="KW-1185">Reference proteome</keyword>
<dbReference type="PANTHER" id="PTHR32297">
    <property type="entry name" value="SODIUM CHANNEL MODIFIER 1"/>
    <property type="match status" value="1"/>
</dbReference>
<dbReference type="InterPro" id="IPR033570">
    <property type="entry name" value="SCNM1"/>
</dbReference>